<dbReference type="AlphaFoldDB" id="A0A7L5DSB7"/>
<dbReference type="KEGG" id="srho:HH216_18295"/>
<accession>A0A7L5DSB7</accession>
<sequence length="98" mass="11246">MPETYVHIQWPDGRDETIYSPSSVIRTYFEPGTELNLPDFEQRCATALQHASRRVRETYGYECTAAMAEKHRMAAAIQAIRRTHPGPDESTVRILTIH</sequence>
<evidence type="ECO:0000313" key="2">
    <source>
        <dbReference type="Proteomes" id="UP000501128"/>
    </source>
</evidence>
<organism evidence="1 2">
    <name type="scientific">Spirosoma rhododendri</name>
    <dbReference type="NCBI Taxonomy" id="2728024"/>
    <lineage>
        <taxon>Bacteria</taxon>
        <taxon>Pseudomonadati</taxon>
        <taxon>Bacteroidota</taxon>
        <taxon>Cytophagia</taxon>
        <taxon>Cytophagales</taxon>
        <taxon>Cytophagaceae</taxon>
        <taxon>Spirosoma</taxon>
    </lineage>
</organism>
<proteinExistence type="predicted"/>
<name>A0A7L5DSB7_9BACT</name>
<reference evidence="1 2" key="1">
    <citation type="submission" date="2020-04" db="EMBL/GenBank/DDBJ databases">
        <title>Genome sequencing of novel species.</title>
        <authorList>
            <person name="Heo J."/>
            <person name="Kim S.-J."/>
            <person name="Kim J.-S."/>
            <person name="Hong S.-B."/>
            <person name="Kwon S.-W."/>
        </authorList>
    </citation>
    <scope>NUCLEOTIDE SEQUENCE [LARGE SCALE GENOMIC DNA]</scope>
    <source>
        <strain evidence="1 2">CJU-R4</strain>
    </source>
</reference>
<keyword evidence="2" id="KW-1185">Reference proteome</keyword>
<evidence type="ECO:0000313" key="1">
    <source>
        <dbReference type="EMBL" id="QJD80143.1"/>
    </source>
</evidence>
<gene>
    <name evidence="1" type="ORF">HH216_18295</name>
</gene>
<dbReference type="InterPro" id="IPR023846">
    <property type="entry name" value="CHP04042_MSMEG0570"/>
</dbReference>
<dbReference type="NCBIfam" id="TIGR04042">
    <property type="entry name" value="MSMEG_0570_fam"/>
    <property type="match status" value="1"/>
</dbReference>
<protein>
    <submittedName>
        <fullName evidence="1">MSMEG_0570 family nitrogen starvation response protein</fullName>
    </submittedName>
</protein>
<dbReference type="Proteomes" id="UP000501128">
    <property type="component" value="Chromosome"/>
</dbReference>
<dbReference type="RefSeq" id="WP_169552102.1">
    <property type="nucleotide sequence ID" value="NZ_CP051677.1"/>
</dbReference>
<dbReference type="EMBL" id="CP051677">
    <property type="protein sequence ID" value="QJD80143.1"/>
    <property type="molecule type" value="Genomic_DNA"/>
</dbReference>